<gene>
    <name evidence="1" type="ORF">A7J57_03805</name>
</gene>
<reference evidence="1 2" key="1">
    <citation type="submission" date="2016-05" db="EMBL/GenBank/DDBJ databases">
        <authorList>
            <person name="Lavstsen T."/>
            <person name="Jespersen J.S."/>
        </authorList>
    </citation>
    <scope>NUCLEOTIDE SEQUENCE [LARGE SCALE GENOMIC DNA]</scope>
    <source>
        <strain evidence="1 2">KCJ1736</strain>
    </source>
</reference>
<accession>A0A176X7L5</accession>
<evidence type="ECO:0008006" key="3">
    <source>
        <dbReference type="Google" id="ProtNLM"/>
    </source>
</evidence>
<dbReference type="Pfam" id="PF13711">
    <property type="entry name" value="DUF4160"/>
    <property type="match status" value="1"/>
</dbReference>
<protein>
    <recommendedName>
        <fullName evidence="3">DUF4160 domain-containing protein</fullName>
    </recommendedName>
</protein>
<dbReference type="RefSeq" id="WP_063949438.1">
    <property type="nucleotide sequence ID" value="NZ_JBJDNA010000001.1"/>
</dbReference>
<dbReference type="InterPro" id="IPR025427">
    <property type="entry name" value="DUF4160"/>
</dbReference>
<sequence length="78" mass="9296">MPTLLIWHGYKFRFYASDGPEPPHIHIIKDKCSAKVWLLSMEMAYNHGYNSREVAEFLSKVDENRDGWMEKWNEFFGV</sequence>
<dbReference type="EMBL" id="LXPS01000022">
    <property type="protein sequence ID" value="OAE43413.1"/>
    <property type="molecule type" value="Genomic_DNA"/>
</dbReference>
<name>A0A176X7L5_AGRTU</name>
<organism evidence="1 2">
    <name type="scientific">Agrobacterium tumefaciens</name>
    <dbReference type="NCBI Taxonomy" id="358"/>
    <lineage>
        <taxon>Bacteria</taxon>
        <taxon>Pseudomonadati</taxon>
        <taxon>Pseudomonadota</taxon>
        <taxon>Alphaproteobacteria</taxon>
        <taxon>Hyphomicrobiales</taxon>
        <taxon>Rhizobiaceae</taxon>
        <taxon>Rhizobium/Agrobacterium group</taxon>
        <taxon>Agrobacterium</taxon>
        <taxon>Agrobacterium tumefaciens complex</taxon>
    </lineage>
</organism>
<evidence type="ECO:0000313" key="1">
    <source>
        <dbReference type="EMBL" id="OAE43413.1"/>
    </source>
</evidence>
<proteinExistence type="predicted"/>
<evidence type="ECO:0000313" key="2">
    <source>
        <dbReference type="Proteomes" id="UP000077098"/>
    </source>
</evidence>
<dbReference type="AlphaFoldDB" id="A0A176X7L5"/>
<comment type="caution">
    <text evidence="1">The sequence shown here is derived from an EMBL/GenBank/DDBJ whole genome shotgun (WGS) entry which is preliminary data.</text>
</comment>
<dbReference type="Proteomes" id="UP000077098">
    <property type="component" value="Unassembled WGS sequence"/>
</dbReference>